<gene>
    <name evidence="3" type="ORF">A9K55_001969</name>
</gene>
<dbReference type="Gene3D" id="3.75.10.10">
    <property type="entry name" value="L-arginine/glycine Amidinotransferase, Chain A"/>
    <property type="match status" value="1"/>
</dbReference>
<feature type="signal peptide" evidence="2">
    <location>
        <begin position="1"/>
        <end position="15"/>
    </location>
</feature>
<evidence type="ECO:0000313" key="4">
    <source>
        <dbReference type="Proteomes" id="UP000323067"/>
    </source>
</evidence>
<accession>A0A2H4SR15</accession>
<dbReference type="GO" id="GO:0009446">
    <property type="term" value="P:putrescine biosynthetic process"/>
    <property type="evidence" value="ECO:0007669"/>
    <property type="project" value="InterPro"/>
</dbReference>
<dbReference type="PANTHER" id="PTHR31377">
    <property type="entry name" value="AGMATINE DEIMINASE-RELATED"/>
    <property type="match status" value="1"/>
</dbReference>
<dbReference type="VEuPathDB" id="FungiDB:CCM_08592"/>
<dbReference type="VEuPathDB" id="FungiDB:A9K55_001969"/>
<evidence type="ECO:0000256" key="2">
    <source>
        <dbReference type="SAM" id="SignalP"/>
    </source>
</evidence>
<keyword evidence="2" id="KW-0732">Signal</keyword>
<organism evidence="3 4">
    <name type="scientific">Cordyceps militaris</name>
    <name type="common">Caterpillar fungus</name>
    <name type="synonym">Clavaria militaris</name>
    <dbReference type="NCBI Taxonomy" id="73501"/>
    <lineage>
        <taxon>Eukaryota</taxon>
        <taxon>Fungi</taxon>
        <taxon>Dikarya</taxon>
        <taxon>Ascomycota</taxon>
        <taxon>Pezizomycotina</taxon>
        <taxon>Sordariomycetes</taxon>
        <taxon>Hypocreomycetidae</taxon>
        <taxon>Hypocreales</taxon>
        <taxon>Cordycipitaceae</taxon>
        <taxon>Cordyceps</taxon>
    </lineage>
</organism>
<dbReference type="EMBL" id="CP023326">
    <property type="protein sequence ID" value="ATY65549.1"/>
    <property type="molecule type" value="Genomic_DNA"/>
</dbReference>
<dbReference type="SUPFAM" id="SSF55909">
    <property type="entry name" value="Pentein"/>
    <property type="match status" value="1"/>
</dbReference>
<evidence type="ECO:0000256" key="1">
    <source>
        <dbReference type="ARBA" id="ARBA00022801"/>
    </source>
</evidence>
<dbReference type="OrthoDB" id="544103at2759"/>
<dbReference type="PANTHER" id="PTHR31377:SF0">
    <property type="entry name" value="AGMATINE DEIMINASE-RELATED"/>
    <property type="match status" value="1"/>
</dbReference>
<name>A0A2H4SR15_CORMI</name>
<proteinExistence type="predicted"/>
<protein>
    <submittedName>
        <fullName evidence="3">Agmatine deiminase</fullName>
    </submittedName>
</protein>
<keyword evidence="1" id="KW-0378">Hydrolase</keyword>
<dbReference type="AlphaFoldDB" id="A0A2H4SR15"/>
<evidence type="ECO:0000313" key="3">
    <source>
        <dbReference type="EMBL" id="ATY65549.1"/>
    </source>
</evidence>
<dbReference type="GO" id="GO:0047632">
    <property type="term" value="F:agmatine deiminase activity"/>
    <property type="evidence" value="ECO:0007669"/>
    <property type="project" value="TreeGrafter"/>
</dbReference>
<feature type="chain" id="PRO_5014167563" evidence="2">
    <location>
        <begin position="16"/>
        <end position="372"/>
    </location>
</feature>
<dbReference type="GO" id="GO:0004668">
    <property type="term" value="F:protein-arginine deiminase activity"/>
    <property type="evidence" value="ECO:0007669"/>
    <property type="project" value="InterPro"/>
</dbReference>
<reference evidence="3 4" key="1">
    <citation type="journal article" date="2017" name="BMC Genomics">
        <title>Chromosome level assembly and secondary metabolite potential of the parasitic fungus Cordyceps militaris.</title>
        <authorList>
            <person name="Kramer G.J."/>
            <person name="Nodwell J.R."/>
        </authorList>
    </citation>
    <scope>NUCLEOTIDE SEQUENCE [LARGE SCALE GENOMIC DNA]</scope>
    <source>
        <strain evidence="3 4">ATCC 34164</strain>
    </source>
</reference>
<dbReference type="InterPro" id="IPR007466">
    <property type="entry name" value="Peptidyl-Arg-deiminase_porph"/>
</dbReference>
<sequence>MHLLSTIAIAHAAAAALVRPAEWERQSHVLMAWPSAQNDAYQGAAHDLHRATEDVSLIAEAVALFEPVTVLVTPDRAAAAKQRFSRNPTSIKVQPVEGYPKLDLWMRDMAPTFVLDTNGSAKTLVGVDYNFNGWGGKYPVGQGLSLAAISLAGMGVPRACTALVAEGGSLEVDGEGTLLLTESSVLNANRNPGLGRAEVEAELRRTLGVRKILWVPGRRGLEVTDGHIDGIARFVAPGHVLLSRPSALDGSVWTAIYKEAYDVLHNATDATGRQLQITEIVEADMNAVGLSKKELDAINAGREDSPALTYVNYLLVNGGVIFPQFGDDKADAAALSIIRGLYKDRDVETVLARELPSLGGGIHCSTQEVPSV</sequence>
<dbReference type="Pfam" id="PF04371">
    <property type="entry name" value="PAD_porph"/>
    <property type="match status" value="1"/>
</dbReference>
<dbReference type="Proteomes" id="UP000323067">
    <property type="component" value="Chromosome iii"/>
</dbReference>